<keyword evidence="9" id="KW-0677">Repeat</keyword>
<evidence type="ECO:0000256" key="3">
    <source>
        <dbReference type="ARBA" id="ARBA00004653"/>
    </source>
</evidence>
<feature type="transmembrane region" description="Helical" evidence="24">
    <location>
        <begin position="311"/>
        <end position="330"/>
    </location>
</feature>
<dbReference type="InterPro" id="IPR015943">
    <property type="entry name" value="WD40/YVTN_repeat-like_dom_sf"/>
</dbReference>
<feature type="transmembrane region" description="Helical" evidence="24">
    <location>
        <begin position="342"/>
        <end position="368"/>
    </location>
</feature>
<comment type="caution">
    <text evidence="26">The sequence shown here is derived from an EMBL/GenBank/DDBJ whole genome shotgun (WGS) entry which is preliminary data.</text>
</comment>
<dbReference type="OrthoDB" id="6510177at2759"/>
<keyword evidence="22" id="KW-0175">Coiled coil</keyword>
<evidence type="ECO:0000256" key="14">
    <source>
        <dbReference type="ARBA" id="ARBA00023121"/>
    </source>
</evidence>
<feature type="transmembrane region" description="Helical" evidence="24">
    <location>
        <begin position="500"/>
        <end position="518"/>
    </location>
</feature>
<keyword evidence="8 24" id="KW-0812">Transmembrane</keyword>
<comment type="function">
    <text evidence="20">Escort protein required for cholesterol as well as lipid homeostasis. Regulates export of the SCAP-SREBP complex from the endoplasmic reticulum to the Golgi upon low cholesterol, thereby regulating the processing of sterol regulatory element-binding proteins (SREBPs) SREBF1/SREBP1 and SREBF2/SREBP2. At high sterol concentrations, formation of a ternary complex with INSIG (INSIG1 or INSIG2) leads to mask the ER export signal in SCAP, promoting retention of the complex in the endoplasmic reticulum. Low sterol concentrations trigger release of INSIG, a conformational change in the SSD domain of SCAP, unmasking of the ER export signal, promoting recruitment into COPII-coated vesicles and transport of the SCAP-SREBP to the Golgi: in the Golgi, SREBPs are then processed, releasing the transcription factor fragment of SREBPs from the membrane, its import into the nucleus and up-regulation of LDLR, INSIG1 and the mevalonate pathway. Binds cholesterol via its SSD domain.</text>
</comment>
<accession>A0A168LB74</accession>
<feature type="transmembrane region" description="Helical" evidence="24">
    <location>
        <begin position="380"/>
        <end position="399"/>
    </location>
</feature>
<comment type="similarity">
    <text evidence="4">Belongs to the WD repeat SCAP family.</text>
</comment>
<dbReference type="InterPro" id="IPR001680">
    <property type="entry name" value="WD40_rpt"/>
</dbReference>
<dbReference type="Pfam" id="PF00400">
    <property type="entry name" value="WD40"/>
    <property type="match status" value="2"/>
</dbReference>
<keyword evidence="13" id="KW-0443">Lipid metabolism</keyword>
<keyword evidence="19" id="KW-0968">Cytoplasmic vesicle</keyword>
<feature type="region of interest" description="Disordered" evidence="23">
    <location>
        <begin position="879"/>
        <end position="906"/>
    </location>
</feature>
<dbReference type="Gene3D" id="1.20.1640.10">
    <property type="entry name" value="Multidrug efflux transporter AcrB transmembrane domain"/>
    <property type="match status" value="1"/>
</dbReference>
<dbReference type="GO" id="GO:0005789">
    <property type="term" value="C:endoplasmic reticulum membrane"/>
    <property type="evidence" value="ECO:0007669"/>
    <property type="project" value="UniProtKB-SubCell"/>
</dbReference>
<evidence type="ECO:0000256" key="20">
    <source>
        <dbReference type="ARBA" id="ARBA00045958"/>
    </source>
</evidence>
<evidence type="ECO:0000256" key="15">
    <source>
        <dbReference type="ARBA" id="ARBA00023136"/>
    </source>
</evidence>
<dbReference type="PROSITE" id="PS50156">
    <property type="entry name" value="SSD"/>
    <property type="match status" value="1"/>
</dbReference>
<evidence type="ECO:0000256" key="12">
    <source>
        <dbReference type="ARBA" id="ARBA00023034"/>
    </source>
</evidence>
<dbReference type="GO" id="GO:0032934">
    <property type="term" value="F:sterol binding"/>
    <property type="evidence" value="ECO:0007669"/>
    <property type="project" value="InterPro"/>
</dbReference>
<dbReference type="Proteomes" id="UP000077051">
    <property type="component" value="Unassembled WGS sequence"/>
</dbReference>
<dbReference type="VEuPathDB" id="FungiDB:MUCCIDRAFT_162898"/>
<dbReference type="InterPro" id="IPR036322">
    <property type="entry name" value="WD40_repeat_dom_sf"/>
</dbReference>
<evidence type="ECO:0000256" key="19">
    <source>
        <dbReference type="ARBA" id="ARBA00023329"/>
    </source>
</evidence>
<feature type="repeat" description="WD" evidence="21">
    <location>
        <begin position="1094"/>
        <end position="1116"/>
    </location>
</feature>
<keyword evidence="7 21" id="KW-0853">WD repeat</keyword>
<dbReference type="Gene3D" id="2.130.10.10">
    <property type="entry name" value="YVTN repeat-like/Quinoprotein amine dehydrogenase"/>
    <property type="match status" value="2"/>
</dbReference>
<evidence type="ECO:0000256" key="7">
    <source>
        <dbReference type="ARBA" id="ARBA00022574"/>
    </source>
</evidence>
<evidence type="ECO:0000256" key="22">
    <source>
        <dbReference type="SAM" id="Coils"/>
    </source>
</evidence>
<organism evidence="26 27">
    <name type="scientific">Mucor lusitanicus CBS 277.49</name>
    <dbReference type="NCBI Taxonomy" id="747725"/>
    <lineage>
        <taxon>Eukaryota</taxon>
        <taxon>Fungi</taxon>
        <taxon>Fungi incertae sedis</taxon>
        <taxon>Mucoromycota</taxon>
        <taxon>Mucoromycotina</taxon>
        <taxon>Mucoromycetes</taxon>
        <taxon>Mucorales</taxon>
        <taxon>Mucorineae</taxon>
        <taxon>Mucoraceae</taxon>
        <taxon>Mucor</taxon>
    </lineage>
</organism>
<name>A0A168LB74_MUCCL</name>
<evidence type="ECO:0000256" key="11">
    <source>
        <dbReference type="ARBA" id="ARBA00022989"/>
    </source>
</evidence>
<keyword evidence="12" id="KW-0333">Golgi apparatus</keyword>
<dbReference type="GO" id="GO:0012507">
    <property type="term" value="C:ER to Golgi transport vesicle membrane"/>
    <property type="evidence" value="ECO:0007669"/>
    <property type="project" value="UniProtKB-SubCell"/>
</dbReference>
<keyword evidence="16" id="KW-1207">Sterol metabolism</keyword>
<feature type="transmembrane region" description="Helical" evidence="24">
    <location>
        <begin position="279"/>
        <end position="299"/>
    </location>
</feature>
<evidence type="ECO:0000256" key="8">
    <source>
        <dbReference type="ARBA" id="ARBA00022692"/>
    </source>
</evidence>
<dbReference type="InterPro" id="IPR000731">
    <property type="entry name" value="SSD"/>
</dbReference>
<evidence type="ECO:0000256" key="13">
    <source>
        <dbReference type="ARBA" id="ARBA00023098"/>
    </source>
</evidence>
<dbReference type="GO" id="GO:0032936">
    <property type="term" value="C:SREBP-SCAP complex"/>
    <property type="evidence" value="ECO:0007669"/>
    <property type="project" value="TreeGrafter"/>
</dbReference>
<keyword evidence="27" id="KW-1185">Reference proteome</keyword>
<protein>
    <recommendedName>
        <fullName evidence="5">Sterol regulatory element-binding protein cleavage-activating protein</fullName>
    </recommendedName>
</protein>
<dbReference type="GO" id="GO:0045540">
    <property type="term" value="P:regulation of cholesterol biosynthetic process"/>
    <property type="evidence" value="ECO:0007669"/>
    <property type="project" value="TreeGrafter"/>
</dbReference>
<evidence type="ECO:0000256" key="5">
    <source>
        <dbReference type="ARBA" id="ARBA00019541"/>
    </source>
</evidence>
<feature type="transmembrane region" description="Helical" evidence="24">
    <location>
        <begin position="419"/>
        <end position="438"/>
    </location>
</feature>
<evidence type="ECO:0000256" key="21">
    <source>
        <dbReference type="PROSITE-ProRule" id="PRU00221"/>
    </source>
</evidence>
<dbReference type="PANTHER" id="PTHR46378:SF1">
    <property type="entry name" value="STEROL REGULATORY ELEMENT-BINDING PROTEIN CLEAVAGE-ACTIVATING PROTEIN"/>
    <property type="match status" value="1"/>
</dbReference>
<evidence type="ECO:0000256" key="4">
    <source>
        <dbReference type="ARBA" id="ARBA00007410"/>
    </source>
</evidence>
<evidence type="ECO:0000256" key="1">
    <source>
        <dbReference type="ARBA" id="ARBA00004477"/>
    </source>
</evidence>
<evidence type="ECO:0000313" key="27">
    <source>
        <dbReference type="Proteomes" id="UP000077051"/>
    </source>
</evidence>
<keyword evidence="15 24" id="KW-0472">Membrane</keyword>
<evidence type="ECO:0000256" key="6">
    <source>
        <dbReference type="ARBA" id="ARBA00022548"/>
    </source>
</evidence>
<gene>
    <name evidence="26" type="ORF">MUCCIDRAFT_162898</name>
</gene>
<keyword evidence="10" id="KW-0256">Endoplasmic reticulum</keyword>
<keyword evidence="14" id="KW-0446">Lipid-binding</keyword>
<evidence type="ECO:0000313" key="26">
    <source>
        <dbReference type="EMBL" id="OAD03321.1"/>
    </source>
</evidence>
<dbReference type="InterPro" id="IPR030225">
    <property type="entry name" value="SCAP"/>
</dbReference>
<proteinExistence type="inferred from homology"/>
<feature type="domain" description="SSD" evidence="25">
    <location>
        <begin position="280"/>
        <end position="438"/>
    </location>
</feature>
<keyword evidence="11 24" id="KW-1133">Transmembrane helix</keyword>
<feature type="transmembrane region" description="Helical" evidence="24">
    <location>
        <begin position="30"/>
        <end position="51"/>
    </location>
</feature>
<dbReference type="PANTHER" id="PTHR46378">
    <property type="entry name" value="STEROL REGULATORY ELEMENT-BINDING PROTEIN CLEAVAGE-ACTIVATING PROTEIN"/>
    <property type="match status" value="1"/>
</dbReference>
<evidence type="ECO:0000256" key="23">
    <source>
        <dbReference type="SAM" id="MobiDB-lite"/>
    </source>
</evidence>
<dbReference type="EMBL" id="AMYB01000004">
    <property type="protein sequence ID" value="OAD03321.1"/>
    <property type="molecule type" value="Genomic_DNA"/>
</dbReference>
<reference evidence="26 27" key="1">
    <citation type="submission" date="2015-06" db="EMBL/GenBank/DDBJ databases">
        <title>Expansion of signal transduction pathways in fungi by whole-genome duplication.</title>
        <authorList>
            <consortium name="DOE Joint Genome Institute"/>
            <person name="Corrochano L.M."/>
            <person name="Kuo A."/>
            <person name="Marcet-Houben M."/>
            <person name="Polaino S."/>
            <person name="Salamov A."/>
            <person name="Villalobos J.M."/>
            <person name="Alvarez M.I."/>
            <person name="Avalos J."/>
            <person name="Benito E.P."/>
            <person name="Benoit I."/>
            <person name="Burger G."/>
            <person name="Camino L.P."/>
            <person name="Canovas D."/>
            <person name="Cerda-Olmedo E."/>
            <person name="Cheng J.-F."/>
            <person name="Dominguez A."/>
            <person name="Elias M."/>
            <person name="Eslava A.P."/>
            <person name="Glaser F."/>
            <person name="Grimwood J."/>
            <person name="Gutierrez G."/>
            <person name="Heitman J."/>
            <person name="Henrissat B."/>
            <person name="Iturriaga E.A."/>
            <person name="Lang B.F."/>
            <person name="Lavin J.L."/>
            <person name="Lee S."/>
            <person name="Li W."/>
            <person name="Lindquist E."/>
            <person name="Lopez-Garcia S."/>
            <person name="Luque E.M."/>
            <person name="Marcos A.T."/>
            <person name="Martin J."/>
            <person name="Mccluskey K."/>
            <person name="Medina H.R."/>
            <person name="Miralles-Duran A."/>
            <person name="Miyazaki A."/>
            <person name="Munoz-Torres E."/>
            <person name="Oguiza J.A."/>
            <person name="Ohm R."/>
            <person name="Olmedo M."/>
            <person name="Orejas M."/>
            <person name="Ortiz-Castellanos L."/>
            <person name="Pisabarro A.G."/>
            <person name="Rodriguez-Romero J."/>
            <person name="Ruiz-Herrera J."/>
            <person name="Ruiz-Vazquez R."/>
            <person name="Sanz C."/>
            <person name="Schackwitz W."/>
            <person name="Schmutz J."/>
            <person name="Shahriari M."/>
            <person name="Shelest E."/>
            <person name="Silva-Franco F."/>
            <person name="Soanes D."/>
            <person name="Syed K."/>
            <person name="Tagua V.G."/>
            <person name="Talbot N.J."/>
            <person name="Thon M."/>
            <person name="De Vries R.P."/>
            <person name="Wiebenga A."/>
            <person name="Yadav J.S."/>
            <person name="Braun E.L."/>
            <person name="Baker S."/>
            <person name="Garre V."/>
            <person name="Horwitz B."/>
            <person name="Torres-Martinez S."/>
            <person name="Idnurm A."/>
            <person name="Herrera-Estrella A."/>
            <person name="Gabaldon T."/>
            <person name="Grigoriev I.V."/>
        </authorList>
    </citation>
    <scope>NUCLEOTIDE SEQUENCE [LARGE SCALE GENOMIC DNA]</scope>
    <source>
        <strain evidence="26 27">CBS 277.49</strain>
    </source>
</reference>
<evidence type="ECO:0000256" key="9">
    <source>
        <dbReference type="ARBA" id="ARBA00022737"/>
    </source>
</evidence>
<evidence type="ECO:0000256" key="10">
    <source>
        <dbReference type="ARBA" id="ARBA00022824"/>
    </source>
</evidence>
<evidence type="ECO:0000259" key="25">
    <source>
        <dbReference type="PROSITE" id="PS50156"/>
    </source>
</evidence>
<dbReference type="GO" id="GO:0032933">
    <property type="term" value="P:SREBP signaling pathway"/>
    <property type="evidence" value="ECO:0007669"/>
    <property type="project" value="InterPro"/>
</dbReference>
<dbReference type="STRING" id="747725.A0A168LB74"/>
<dbReference type="SUPFAM" id="SSF82866">
    <property type="entry name" value="Multidrug efflux transporter AcrB transmembrane domain"/>
    <property type="match status" value="1"/>
</dbReference>
<evidence type="ECO:0000256" key="18">
    <source>
        <dbReference type="ARBA" id="ARBA00023221"/>
    </source>
</evidence>
<dbReference type="PROSITE" id="PS50082">
    <property type="entry name" value="WD_REPEATS_2"/>
    <property type="match status" value="1"/>
</dbReference>
<dbReference type="Pfam" id="PF12349">
    <property type="entry name" value="Sterol-sensing"/>
    <property type="match status" value="1"/>
</dbReference>
<dbReference type="GO" id="GO:0008203">
    <property type="term" value="P:cholesterol metabolic process"/>
    <property type="evidence" value="ECO:0007669"/>
    <property type="project" value="UniProtKB-KW"/>
</dbReference>
<dbReference type="InterPro" id="IPR019775">
    <property type="entry name" value="WD40_repeat_CS"/>
</dbReference>
<evidence type="ECO:0000256" key="2">
    <source>
        <dbReference type="ARBA" id="ARBA00004557"/>
    </source>
</evidence>
<evidence type="ECO:0000256" key="17">
    <source>
        <dbReference type="ARBA" id="ARBA00023180"/>
    </source>
</evidence>
<feature type="compositionally biased region" description="Low complexity" evidence="23">
    <location>
        <begin position="810"/>
        <end position="823"/>
    </location>
</feature>
<dbReference type="SUPFAM" id="SSF50978">
    <property type="entry name" value="WD40 repeat-like"/>
    <property type="match status" value="1"/>
</dbReference>
<feature type="region of interest" description="Disordered" evidence="23">
    <location>
        <begin position="1282"/>
        <end position="1306"/>
    </location>
</feature>
<evidence type="ECO:0000256" key="16">
    <source>
        <dbReference type="ARBA" id="ARBA00023166"/>
    </source>
</evidence>
<feature type="compositionally biased region" description="Polar residues" evidence="23">
    <location>
        <begin position="885"/>
        <end position="900"/>
    </location>
</feature>
<feature type="region of interest" description="Disordered" evidence="23">
    <location>
        <begin position="798"/>
        <end position="827"/>
    </location>
</feature>
<feature type="transmembrane region" description="Helical" evidence="24">
    <location>
        <begin position="650"/>
        <end position="667"/>
    </location>
</feature>
<feature type="compositionally biased region" description="Basic residues" evidence="23">
    <location>
        <begin position="798"/>
        <end position="809"/>
    </location>
</feature>
<feature type="transmembrane region" description="Helical" evidence="24">
    <location>
        <begin position="613"/>
        <end position="638"/>
    </location>
</feature>
<keyword evidence="6" id="KW-0153">Cholesterol metabolism</keyword>
<dbReference type="SMART" id="SM00320">
    <property type="entry name" value="WD40"/>
    <property type="match status" value="6"/>
</dbReference>
<keyword evidence="17" id="KW-0325">Glycoprotein</keyword>
<sequence length="1703" mass="189379">MPIRAASRIVKILSNQYYGYGKLVASRTNLLLLFSLSFISFFSIPLVSKYFSDVVAPTLHNNIPSTHISTSLDAQCWHASAHIQFSNFSLSRNSPANYLLTEQIRISRPDKSVDYELIQLAKQIYESITTTTVAVSSSSAPVSLATICYKHQGHCLIHAPPFMAFQNELDWTSNTKLDNSDHSYETHPYSVYSNATFDRQGKFIKADAVLLTFVLNQTQQGGDTLTIWNRILQQVKSKFDVLDIQQHHDRDGILWSSLSNTVPHMIQYKFNLFPYDISYNVQFSIVAYIIAFFLVSMAFGKSNLVKSGYTFGLAAVFLSIACFTTTWGIFDKLGISFHAVPWYLLLLVVNIGCLENIFLLTNAVLYAGCDMIVKEKISRGLQSVGVPMTATLIAELLILTVGTHMDTDLVKEFCTFAKVALIVDYILELTFVIAVLSIDIKRVELADLDDRQMSKRLHELASFDHDKERIQSDFCPIQDTANKEDSKSCAECKEFKTHRVFCAFMLCLIVLLLSLFVSKDHHRHHHNSRLMTPEKSQPDLNQLSDQFWSTVNPQKDITWLQIQPPELFIVDNDIHRVQQHLEFLQQLYQVKSKAIYYKTEYRPSRFRRFVLSLLQSLLVFVLSINIPILILCLVMIGIITWMTPKWRKQWLVPLLIHCFNQFFLYLMRCYPTQYLKRMYFIWVKGRSFEGGIKEYDADGIHHRGAITVQNIFNQQQYRANVKTVQVRTLTSQHVADIQNLDSNAKQSLVSCGQDGRIVLWNVDSKKATWMARLDKLYPSRGGVLQSLLNPVFYPTSTSKKKGLGKKSLRQQHQQQQESQQQQQRPISLSKNYLSKARLVKIDQGNKWAAAGYDDGVIRVWNVSTGTLAREMDVHPQMPSVEVHQEQSNNNTMRNRINGGQSESSSPTLSYSSFVFSTASSSATLHSGLGAARKSPVDRILSIAFMGVITEFCHPLVAEAAARCRSSASSDVDASQNYLVSAHKSGNLHEWNILSGECIQTVKTGHTKDITQVHVVDSKAPHRKLGVTWVFTASKDGTVKCWDRRFIAPSSVAHSSADDMEHQQPTKWTLVYTIKLNSPVTSIATEQPVGGMGVLVTGCSDGSVKVWNFETGESVCALSLGKMTCTSSQSMSSAASVVSDFGVGNVGGPIRKFSKFSSHNVGDSSDDDDDDYASDASLSSLSRHTASDHRGAIYQVVVTRYCEVENGPGLCRGCDTCFGNGFLIASSAMDNKVHAWRLERSDNGHEGSCTLCTKDYHRKQYKHRKSSIGNSDDGASDILLHKSATSSSRRRRSSQQGGHSPTVKKRHIAARAPMASAAGNAFKDDLLELLDIEQLAGDAYIPLKPTFLGKIDQPAGRGIVFCDKILAGVRRRRVSSLHHNDRSQKKHGNGEWEAWFASLQYYDPSVSKEDGDVSTMKIPIETFNLDNDQQNIALAPLADKDDDSQKATQVLRGTLLSLFSSSSSSSASSASAAAAASTAHVKDQLRYKGIHAHISELDDDAKKYDDEEDLEEENMEASENLPFSAVRHVIPLDGAGLACDFGNFIKLVYLDKPTLTEKEHAKQTRDAMEDHKRRQTIVDQVVVEEDEVEDASSCQCSSNDSGASCSPANKGKDGCCGGVNKEKNGGKCCGGAGASVKKKQQEKRQQKLLLKKQTLSFDSNNTCGGIRSIAECSLKNNCSRAADCASSNPALTSSASVSSFSNWL</sequence>
<feature type="coiled-coil region" evidence="22">
    <location>
        <begin position="1493"/>
        <end position="1520"/>
    </location>
</feature>
<dbReference type="InterPro" id="IPR053958">
    <property type="entry name" value="HMGCR/SNAP/NPC1-like_SSD"/>
</dbReference>
<dbReference type="GO" id="GO:0000139">
    <property type="term" value="C:Golgi membrane"/>
    <property type="evidence" value="ECO:0007669"/>
    <property type="project" value="UniProtKB-SubCell"/>
</dbReference>
<dbReference type="PROSITE" id="PS00678">
    <property type="entry name" value="WD_REPEATS_1"/>
    <property type="match status" value="1"/>
</dbReference>
<comment type="subcellular location">
    <subcellularLocation>
        <location evidence="2">Cytoplasmic vesicle</location>
        <location evidence="2">COPII-coated vesicle membrane</location>
        <topology evidence="2">Multi-pass membrane protein</topology>
    </subcellularLocation>
    <subcellularLocation>
        <location evidence="1">Endoplasmic reticulum membrane</location>
        <topology evidence="1">Multi-pass membrane protein</topology>
    </subcellularLocation>
    <subcellularLocation>
        <location evidence="3">Golgi apparatus membrane</location>
        <topology evidence="3">Multi-pass membrane protein</topology>
    </subcellularLocation>
</comment>
<keyword evidence="18" id="KW-0753">Steroid metabolism</keyword>
<evidence type="ECO:0000256" key="24">
    <source>
        <dbReference type="SAM" id="Phobius"/>
    </source>
</evidence>